<evidence type="ECO:0000313" key="3">
    <source>
        <dbReference type="Proteomes" id="UP000525078"/>
    </source>
</evidence>
<dbReference type="EMBL" id="JAATIP010000031">
    <property type="protein sequence ID" value="KAF4389772.1"/>
    <property type="molecule type" value="Genomic_DNA"/>
</dbReference>
<dbReference type="InterPro" id="IPR057939">
    <property type="entry name" value="TRF2_HOY1_PH"/>
</dbReference>
<dbReference type="Pfam" id="PF24818">
    <property type="entry name" value="PH_TRF2_HOY1"/>
    <property type="match status" value="1"/>
</dbReference>
<accession>A0A7J6H3C2</accession>
<feature type="domain" description="TRF2/HOY1 PH-like" evidence="1">
    <location>
        <begin position="62"/>
        <end position="130"/>
    </location>
</feature>
<dbReference type="Proteomes" id="UP000525078">
    <property type="component" value="Unassembled WGS sequence"/>
</dbReference>
<proteinExistence type="predicted"/>
<feature type="non-terminal residue" evidence="2">
    <location>
        <position position="1"/>
    </location>
</feature>
<organism evidence="2 3">
    <name type="scientific">Cannabis sativa</name>
    <name type="common">Hemp</name>
    <name type="synonym">Marijuana</name>
    <dbReference type="NCBI Taxonomy" id="3483"/>
    <lineage>
        <taxon>Eukaryota</taxon>
        <taxon>Viridiplantae</taxon>
        <taxon>Streptophyta</taxon>
        <taxon>Embryophyta</taxon>
        <taxon>Tracheophyta</taxon>
        <taxon>Spermatophyta</taxon>
        <taxon>Magnoliopsida</taxon>
        <taxon>eudicotyledons</taxon>
        <taxon>Gunneridae</taxon>
        <taxon>Pentapetalae</taxon>
        <taxon>rosids</taxon>
        <taxon>fabids</taxon>
        <taxon>Rosales</taxon>
        <taxon>Cannabaceae</taxon>
        <taxon>Cannabis</taxon>
    </lineage>
</organism>
<name>A0A7J6H3C2_CANSA</name>
<protein>
    <recommendedName>
        <fullName evidence="1">TRF2/HOY1 PH-like domain-containing protein</fullName>
    </recommendedName>
</protein>
<feature type="non-terminal residue" evidence="2">
    <location>
        <position position="131"/>
    </location>
</feature>
<dbReference type="AlphaFoldDB" id="A0A7J6H3C2"/>
<reference evidence="2 3" key="1">
    <citation type="journal article" date="2020" name="bioRxiv">
        <title>Sequence and annotation of 42 cannabis genomes reveals extensive copy number variation in cannabinoid synthesis and pathogen resistance genes.</title>
        <authorList>
            <person name="Mckernan K.J."/>
            <person name="Helbert Y."/>
            <person name="Kane L.T."/>
            <person name="Ebling H."/>
            <person name="Zhang L."/>
            <person name="Liu B."/>
            <person name="Eaton Z."/>
            <person name="Mclaughlin S."/>
            <person name="Kingan S."/>
            <person name="Baybayan P."/>
            <person name="Concepcion G."/>
            <person name="Jordan M."/>
            <person name="Riva A."/>
            <person name="Barbazuk W."/>
            <person name="Harkins T."/>
        </authorList>
    </citation>
    <scope>NUCLEOTIDE SEQUENCE [LARGE SCALE GENOMIC DNA]</scope>
    <source>
        <strain evidence="3">cv. Jamaican Lion 4</strain>
        <tissue evidence="2">Leaf</tissue>
    </source>
</reference>
<gene>
    <name evidence="2" type="ORF">F8388_009905</name>
</gene>
<dbReference type="PANTHER" id="PTHR33494">
    <property type="entry name" value="OS02G0793800 PROTEIN"/>
    <property type="match status" value="1"/>
</dbReference>
<evidence type="ECO:0000259" key="1">
    <source>
        <dbReference type="Pfam" id="PF24818"/>
    </source>
</evidence>
<evidence type="ECO:0000313" key="2">
    <source>
        <dbReference type="EMBL" id="KAF4389772.1"/>
    </source>
</evidence>
<dbReference type="PANTHER" id="PTHR33494:SF5">
    <property type="entry name" value="F10A16.6 PROTEIN"/>
    <property type="match status" value="1"/>
</dbReference>
<sequence>NEMTKLLVSLPPLGLHLRKESSLLDLIETRLNPQQVLLDSTIINHNNINNQVEPILKKASKLNASLIKIGSWQRVAVHEEDVVTKCYFGKKKLVWEILERGLKSKIEIHWECIMGMRVSLQKNQPGILQLE</sequence>
<comment type="caution">
    <text evidence="2">The sequence shown here is derived from an EMBL/GenBank/DDBJ whole genome shotgun (WGS) entry which is preliminary data.</text>
</comment>